<evidence type="ECO:0000313" key="3">
    <source>
        <dbReference type="EMBL" id="QLK00625.1"/>
    </source>
</evidence>
<dbReference type="InterPro" id="IPR008278">
    <property type="entry name" value="4-PPantetheinyl_Trfase_dom"/>
</dbReference>
<dbReference type="InterPro" id="IPR037143">
    <property type="entry name" value="4-PPantetheinyl_Trfase_dom_sf"/>
</dbReference>
<organism evidence="3">
    <name type="scientific">Micromonospora carbonacea</name>
    <dbReference type="NCBI Taxonomy" id="47853"/>
    <lineage>
        <taxon>Bacteria</taxon>
        <taxon>Bacillati</taxon>
        <taxon>Actinomycetota</taxon>
        <taxon>Actinomycetes</taxon>
        <taxon>Micromonosporales</taxon>
        <taxon>Micromonosporaceae</taxon>
        <taxon>Micromonospora</taxon>
    </lineage>
</organism>
<dbReference type="Pfam" id="PF01648">
    <property type="entry name" value="ACPS"/>
    <property type="match status" value="1"/>
</dbReference>
<evidence type="ECO:0000259" key="2">
    <source>
        <dbReference type="Pfam" id="PF01648"/>
    </source>
</evidence>
<reference evidence="3" key="1">
    <citation type="submission" date="2020-08" db="EMBL/GenBank/DDBJ databases">
        <title>A bifunctional nitrone conjugated secondary metabolite targeting the ribosome.</title>
        <authorList>
            <person name="Limbrick E.M."/>
            <person name="Graf M."/>
            <person name="Derewacz D.K."/>
            <person name="Nguyen F."/>
            <person name="Spraggins J.M."/>
            <person name="Wieland M."/>
            <person name="Ynigez-Gutierrez A.E."/>
            <person name="Reisman B.J."/>
            <person name="Zinshteyn B."/>
            <person name="McCulloch K."/>
            <person name="Iverson T.M."/>
            <person name="Green R."/>
            <person name="Wilson D.N."/>
            <person name="Bachmann B.O."/>
        </authorList>
    </citation>
    <scope>NUCLEOTIDE SEQUENCE</scope>
    <source>
        <strain evidence="3">Africana</strain>
    </source>
</reference>
<gene>
    <name evidence="3" type="ORF">HZU44_11825</name>
</gene>
<keyword evidence="1 3" id="KW-0808">Transferase</keyword>
<name>A0A7D6GFU3_9ACTN</name>
<dbReference type="GO" id="GO:0000287">
    <property type="term" value="F:magnesium ion binding"/>
    <property type="evidence" value="ECO:0007669"/>
    <property type="project" value="InterPro"/>
</dbReference>
<feature type="domain" description="4'-phosphopantetheinyl transferase" evidence="2">
    <location>
        <begin position="115"/>
        <end position="200"/>
    </location>
</feature>
<dbReference type="Gene3D" id="3.90.470.20">
    <property type="entry name" value="4'-phosphopantetheinyl transferase domain"/>
    <property type="match status" value="2"/>
</dbReference>
<protein>
    <submittedName>
        <fullName evidence="3">4'-phosphopantetheinyl transferase superfamily protein</fullName>
    </submittedName>
</protein>
<dbReference type="EMBL" id="CP058905">
    <property type="protein sequence ID" value="QLK00625.1"/>
    <property type="molecule type" value="Genomic_DNA"/>
</dbReference>
<accession>A0A7D6GFU3</accession>
<dbReference type="SUPFAM" id="SSF56214">
    <property type="entry name" value="4'-phosphopantetheinyl transferase"/>
    <property type="match status" value="2"/>
</dbReference>
<dbReference type="GO" id="GO:0008897">
    <property type="term" value="F:holo-[acyl-carrier-protein] synthase activity"/>
    <property type="evidence" value="ECO:0007669"/>
    <property type="project" value="InterPro"/>
</dbReference>
<sequence>MLRRKEGDHRGVLCVTDAFDGPRGDGPSGYLHPEEAGYLAGLRYPKRRGDYLIGRYVGKRAVAALVGEPDPAGFRIDRGVFGHPVVRGTARAGVQVSITHNGPAAAAVAFDEAHPMGVDLEQIDESRLPTLLRQLSGDERALVDQLGLPLLEAAVRLWSARESLTKAMRTGLTVPMPLLEVSAAVATVGCVRFEFRNFFQFAAMTVRIGAYCLALALPRYTRLDPLTLPAGTLGSPAEVRLG</sequence>
<proteinExistence type="predicted"/>
<evidence type="ECO:0000256" key="1">
    <source>
        <dbReference type="ARBA" id="ARBA00022679"/>
    </source>
</evidence>
<dbReference type="AlphaFoldDB" id="A0A7D6GFU3"/>